<evidence type="ECO:0000256" key="1">
    <source>
        <dbReference type="ARBA" id="ARBA00006484"/>
    </source>
</evidence>
<keyword evidence="3" id="KW-0175">Coiled coil</keyword>
<dbReference type="PANTHER" id="PTHR43639:SF1">
    <property type="entry name" value="SHORT-CHAIN DEHYDROGENASE_REDUCTASE FAMILY PROTEIN"/>
    <property type="match status" value="1"/>
</dbReference>
<dbReference type="Gene3D" id="3.40.50.720">
    <property type="entry name" value="NAD(P)-binding Rossmann-like Domain"/>
    <property type="match status" value="1"/>
</dbReference>
<evidence type="ECO:0000259" key="4">
    <source>
        <dbReference type="SMART" id="SM00822"/>
    </source>
</evidence>
<dbReference type="Pfam" id="PF13561">
    <property type="entry name" value="adh_short_C2"/>
    <property type="match status" value="1"/>
</dbReference>
<dbReference type="PRINTS" id="PR00080">
    <property type="entry name" value="SDRFAMILY"/>
</dbReference>
<dbReference type="CDD" id="cd05233">
    <property type="entry name" value="SDR_c"/>
    <property type="match status" value="1"/>
</dbReference>
<evidence type="ECO:0000256" key="3">
    <source>
        <dbReference type="SAM" id="Coils"/>
    </source>
</evidence>
<evidence type="ECO:0000256" key="2">
    <source>
        <dbReference type="ARBA" id="ARBA00023002"/>
    </source>
</evidence>
<keyword evidence="2" id="KW-0560">Oxidoreductase</keyword>
<comment type="similarity">
    <text evidence="1">Belongs to the short-chain dehydrogenases/reductases (SDR) family.</text>
</comment>
<evidence type="ECO:0000313" key="5">
    <source>
        <dbReference type="EMBL" id="XBH15912.1"/>
    </source>
</evidence>
<accession>A0AAU7DEZ8</accession>
<dbReference type="EMBL" id="CP121196">
    <property type="protein sequence ID" value="XBH15912.1"/>
    <property type="molecule type" value="Genomic_DNA"/>
</dbReference>
<protein>
    <submittedName>
        <fullName evidence="5">SDR family oxidoreductase</fullName>
    </submittedName>
</protein>
<sequence>MISQPLIGKAALITGGARRIGRAIALELAKAGADVTITYRNSRTEAEETLQLINQLDRQAVALECDVRSESSVRSAVANSINFHGHLDVLVNNAAIFESAPLDQLSVEQWDAVFETNTRGPFLAAREALHHLRASHGRIINIGSLGGLRPWAGHAHYCASKAALHMLTRAMAKAFAPDVVVNCVAPGWIDFGEEEAQTAADRFAAKTPMQRNGTANDVSQAVVFFASSSDFITGQIMAIDGGLGL</sequence>
<organism evidence="5">
    <name type="scientific">Telmatobacter sp. DSM 110680</name>
    <dbReference type="NCBI Taxonomy" id="3036704"/>
    <lineage>
        <taxon>Bacteria</taxon>
        <taxon>Pseudomonadati</taxon>
        <taxon>Acidobacteriota</taxon>
        <taxon>Terriglobia</taxon>
        <taxon>Terriglobales</taxon>
        <taxon>Acidobacteriaceae</taxon>
        <taxon>Telmatobacter</taxon>
    </lineage>
</organism>
<dbReference type="InterPro" id="IPR057326">
    <property type="entry name" value="KR_dom"/>
</dbReference>
<feature type="coiled-coil region" evidence="3">
    <location>
        <begin position="39"/>
        <end position="66"/>
    </location>
</feature>
<dbReference type="PANTHER" id="PTHR43639">
    <property type="entry name" value="OXIDOREDUCTASE, SHORT-CHAIN DEHYDROGENASE/REDUCTASE FAMILY (AFU_ORTHOLOGUE AFUA_5G02870)"/>
    <property type="match status" value="1"/>
</dbReference>
<dbReference type="SMART" id="SM00822">
    <property type="entry name" value="PKS_KR"/>
    <property type="match status" value="1"/>
</dbReference>
<dbReference type="InterPro" id="IPR020904">
    <property type="entry name" value="Sc_DH/Rdtase_CS"/>
</dbReference>
<proteinExistence type="inferred from homology"/>
<dbReference type="InterPro" id="IPR036291">
    <property type="entry name" value="NAD(P)-bd_dom_sf"/>
</dbReference>
<dbReference type="PRINTS" id="PR00081">
    <property type="entry name" value="GDHRDH"/>
</dbReference>
<dbReference type="AlphaFoldDB" id="A0AAU7DEZ8"/>
<feature type="domain" description="Ketoreductase" evidence="4">
    <location>
        <begin position="9"/>
        <end position="191"/>
    </location>
</feature>
<name>A0AAU7DEZ8_9BACT</name>
<gene>
    <name evidence="5" type="ORF">P8935_15200</name>
</gene>
<dbReference type="FunFam" id="3.40.50.720:FF:000084">
    <property type="entry name" value="Short-chain dehydrogenase reductase"/>
    <property type="match status" value="1"/>
</dbReference>
<dbReference type="PROSITE" id="PS00061">
    <property type="entry name" value="ADH_SHORT"/>
    <property type="match status" value="1"/>
</dbReference>
<reference evidence="5" key="1">
    <citation type="submission" date="2023-03" db="EMBL/GenBank/DDBJ databases">
        <title>Edaphobacter sp.</title>
        <authorList>
            <person name="Huber K.J."/>
            <person name="Papendorf J."/>
            <person name="Pilke C."/>
            <person name="Bunk B."/>
            <person name="Sproeer C."/>
            <person name="Pester M."/>
        </authorList>
    </citation>
    <scope>NUCLEOTIDE SEQUENCE</scope>
    <source>
        <strain evidence="5">DSM 110680</strain>
    </source>
</reference>
<dbReference type="GO" id="GO:0016491">
    <property type="term" value="F:oxidoreductase activity"/>
    <property type="evidence" value="ECO:0007669"/>
    <property type="project" value="UniProtKB-KW"/>
</dbReference>
<dbReference type="RefSeq" id="WP_348261145.1">
    <property type="nucleotide sequence ID" value="NZ_CP121196.1"/>
</dbReference>
<dbReference type="InterPro" id="IPR002347">
    <property type="entry name" value="SDR_fam"/>
</dbReference>
<dbReference type="SUPFAM" id="SSF51735">
    <property type="entry name" value="NAD(P)-binding Rossmann-fold domains"/>
    <property type="match status" value="1"/>
</dbReference>